<evidence type="ECO:0000256" key="5">
    <source>
        <dbReference type="ARBA" id="ARBA00022741"/>
    </source>
</evidence>
<dbReference type="InterPro" id="IPR050482">
    <property type="entry name" value="Sensor_HK_TwoCompSys"/>
</dbReference>
<keyword evidence="5" id="KW-0547">Nucleotide-binding</keyword>
<dbReference type="PANTHER" id="PTHR24421:SF10">
    <property type="entry name" value="NITRATE_NITRITE SENSOR PROTEIN NARQ"/>
    <property type="match status" value="1"/>
</dbReference>
<dbReference type="GO" id="GO:0016020">
    <property type="term" value="C:membrane"/>
    <property type="evidence" value="ECO:0007669"/>
    <property type="project" value="InterPro"/>
</dbReference>
<protein>
    <recommendedName>
        <fullName evidence="2">histidine kinase</fullName>
        <ecNumber evidence="2">2.7.13.3</ecNumber>
    </recommendedName>
</protein>
<evidence type="ECO:0000256" key="7">
    <source>
        <dbReference type="ARBA" id="ARBA00022840"/>
    </source>
</evidence>
<dbReference type="RefSeq" id="WP_125228787.1">
    <property type="nucleotide sequence ID" value="NZ_RQYT01000037.1"/>
</dbReference>
<name>A0A3P1WPL2_9ACTN</name>
<dbReference type="Pfam" id="PF07730">
    <property type="entry name" value="HisKA_3"/>
    <property type="match status" value="1"/>
</dbReference>
<evidence type="ECO:0000256" key="9">
    <source>
        <dbReference type="SAM" id="Phobius"/>
    </source>
</evidence>
<keyword evidence="9" id="KW-0812">Transmembrane</keyword>
<feature type="transmembrane region" description="Helical" evidence="9">
    <location>
        <begin position="50"/>
        <end position="71"/>
    </location>
</feature>
<dbReference type="GO" id="GO:0005524">
    <property type="term" value="F:ATP binding"/>
    <property type="evidence" value="ECO:0007669"/>
    <property type="project" value="UniProtKB-KW"/>
</dbReference>
<keyword evidence="9" id="KW-0472">Membrane</keyword>
<keyword evidence="3" id="KW-0597">Phosphoprotein</keyword>
<sequence>MRTLKWGTWGPPEYYTLPPQWLRLGLPCVAFVTLLSDLDIIRHDPWDSLTLWITLEAVLSYAAIGISLISAKASMILCTLAMGTTFATQRPGFPLVASLLILLALTSLCQPRLPLIQCLTTVAWVALVVWHHDIVQPNNLAAFWWISMWLTMIVVLVGLALRFLVIRTAQTQKHLKAVEAQQERIRQEERHNLARELHDVVAHHMTVITMQVMAQSRSYDVDELRETLKIIDNSARYALADLRALLQVLNSGQPDEPQPLSPHMVPSPSLIEQMEQKEDSLSKLGFRVSEMSVDPGAEELPFSLKTTCTRIIQESTTNIIKHAPPGAACSFVLGVTPTHVTIRITNDYAARSGSTHGSSPAREPDRVHGLTSLRERVRAVGGHYHAGPDEDLWVVEATMPTRLEDPFR</sequence>
<evidence type="ECO:0000256" key="4">
    <source>
        <dbReference type="ARBA" id="ARBA00022679"/>
    </source>
</evidence>
<proteinExistence type="predicted"/>
<dbReference type="Gene3D" id="3.30.565.10">
    <property type="entry name" value="Histidine kinase-like ATPase, C-terminal domain"/>
    <property type="match status" value="1"/>
</dbReference>
<dbReference type="OrthoDB" id="3253720at2"/>
<dbReference type="CDD" id="cd16917">
    <property type="entry name" value="HATPase_UhpB-NarQ-NarX-like"/>
    <property type="match status" value="1"/>
</dbReference>
<dbReference type="Proteomes" id="UP000280935">
    <property type="component" value="Unassembled WGS sequence"/>
</dbReference>
<reference evidence="11 12" key="1">
    <citation type="submission" date="2018-11" db="EMBL/GenBank/DDBJ databases">
        <title>Genomes From Bacteria Associated with the Canine Oral Cavity: a Test Case for Automated Genome-Based Taxonomic Assignment.</title>
        <authorList>
            <person name="Coil D.A."/>
            <person name="Jospin G."/>
            <person name="Darling A.E."/>
            <person name="Wallis C."/>
            <person name="Davis I.J."/>
            <person name="Harris S."/>
            <person name="Eisen J.A."/>
            <person name="Holcombe L.J."/>
            <person name="O'Flynn C."/>
        </authorList>
    </citation>
    <scope>NUCLEOTIDE SEQUENCE [LARGE SCALE GENOMIC DNA]</scope>
    <source>
        <strain evidence="11 12">OH2822_COT-296</strain>
    </source>
</reference>
<feature type="domain" description="Signal transduction histidine kinase subgroup 3 dimerisation and phosphoacceptor" evidence="10">
    <location>
        <begin position="189"/>
        <end position="251"/>
    </location>
</feature>
<evidence type="ECO:0000256" key="1">
    <source>
        <dbReference type="ARBA" id="ARBA00000085"/>
    </source>
</evidence>
<dbReference type="Gene3D" id="1.20.5.1930">
    <property type="match status" value="1"/>
</dbReference>
<evidence type="ECO:0000313" key="11">
    <source>
        <dbReference type="EMBL" id="RRD48534.1"/>
    </source>
</evidence>
<feature type="transmembrane region" description="Helical" evidence="9">
    <location>
        <begin position="91"/>
        <end position="108"/>
    </location>
</feature>
<feature type="transmembrane region" description="Helical" evidence="9">
    <location>
        <begin position="113"/>
        <end position="130"/>
    </location>
</feature>
<dbReference type="InterPro" id="IPR011712">
    <property type="entry name" value="Sig_transdc_His_kin_sub3_dim/P"/>
</dbReference>
<keyword evidence="4" id="KW-0808">Transferase</keyword>
<dbReference type="PANTHER" id="PTHR24421">
    <property type="entry name" value="NITRATE/NITRITE SENSOR PROTEIN NARX-RELATED"/>
    <property type="match status" value="1"/>
</dbReference>
<accession>A0A3P1WPL2</accession>
<dbReference type="EMBL" id="RQYT01000037">
    <property type="protein sequence ID" value="RRD48534.1"/>
    <property type="molecule type" value="Genomic_DNA"/>
</dbReference>
<dbReference type="GO" id="GO:0000155">
    <property type="term" value="F:phosphorelay sensor kinase activity"/>
    <property type="evidence" value="ECO:0007669"/>
    <property type="project" value="InterPro"/>
</dbReference>
<evidence type="ECO:0000313" key="12">
    <source>
        <dbReference type="Proteomes" id="UP000280935"/>
    </source>
</evidence>
<dbReference type="GO" id="GO:0046983">
    <property type="term" value="F:protein dimerization activity"/>
    <property type="evidence" value="ECO:0007669"/>
    <property type="project" value="InterPro"/>
</dbReference>
<organism evidence="11 12">
    <name type="scientific">Arachnia propionica</name>
    <dbReference type="NCBI Taxonomy" id="1750"/>
    <lineage>
        <taxon>Bacteria</taxon>
        <taxon>Bacillati</taxon>
        <taxon>Actinomycetota</taxon>
        <taxon>Actinomycetes</taxon>
        <taxon>Propionibacteriales</taxon>
        <taxon>Propionibacteriaceae</taxon>
        <taxon>Arachnia</taxon>
    </lineage>
</organism>
<dbReference type="InterPro" id="IPR036890">
    <property type="entry name" value="HATPase_C_sf"/>
</dbReference>
<evidence type="ECO:0000259" key="10">
    <source>
        <dbReference type="Pfam" id="PF07730"/>
    </source>
</evidence>
<keyword evidence="8" id="KW-0902">Two-component regulatory system</keyword>
<dbReference type="AlphaFoldDB" id="A0A3P1WPL2"/>
<comment type="catalytic activity">
    <reaction evidence="1">
        <text>ATP + protein L-histidine = ADP + protein N-phospho-L-histidine.</text>
        <dbReference type="EC" id="2.7.13.3"/>
    </reaction>
</comment>
<evidence type="ECO:0000256" key="8">
    <source>
        <dbReference type="ARBA" id="ARBA00023012"/>
    </source>
</evidence>
<evidence type="ECO:0000256" key="3">
    <source>
        <dbReference type="ARBA" id="ARBA00022553"/>
    </source>
</evidence>
<evidence type="ECO:0000256" key="6">
    <source>
        <dbReference type="ARBA" id="ARBA00022777"/>
    </source>
</evidence>
<dbReference type="EC" id="2.7.13.3" evidence="2"/>
<evidence type="ECO:0000256" key="2">
    <source>
        <dbReference type="ARBA" id="ARBA00012438"/>
    </source>
</evidence>
<gene>
    <name evidence="11" type="ORF">EII35_12450</name>
</gene>
<comment type="caution">
    <text evidence="11">The sequence shown here is derived from an EMBL/GenBank/DDBJ whole genome shotgun (WGS) entry which is preliminary data.</text>
</comment>
<feature type="transmembrane region" description="Helical" evidence="9">
    <location>
        <begin position="142"/>
        <end position="165"/>
    </location>
</feature>
<keyword evidence="7" id="KW-0067">ATP-binding</keyword>
<keyword evidence="9" id="KW-1133">Transmembrane helix</keyword>
<keyword evidence="6" id="KW-0418">Kinase</keyword>